<keyword evidence="6" id="KW-1003">Cell membrane</keyword>
<organism evidence="8 9">
    <name type="scientific">Speluncibacter jeojiensis</name>
    <dbReference type="NCBI Taxonomy" id="2710754"/>
    <lineage>
        <taxon>Bacteria</taxon>
        <taxon>Bacillati</taxon>
        <taxon>Actinomycetota</taxon>
        <taxon>Actinomycetes</taxon>
        <taxon>Mycobacteriales</taxon>
        <taxon>Speluncibacteraceae</taxon>
        <taxon>Speluncibacter</taxon>
    </lineage>
</organism>
<keyword evidence="4 6" id="KW-1133">Transmembrane helix</keyword>
<keyword evidence="3 6" id="KW-0812">Transmembrane</keyword>
<feature type="transmembrane region" description="Helical" evidence="6">
    <location>
        <begin position="12"/>
        <end position="35"/>
    </location>
</feature>
<dbReference type="Proteomes" id="UP001152755">
    <property type="component" value="Unassembled WGS sequence"/>
</dbReference>
<dbReference type="PROSITE" id="PS50895">
    <property type="entry name" value="SURF1"/>
    <property type="match status" value="1"/>
</dbReference>
<keyword evidence="5 6" id="KW-0472">Membrane</keyword>
<evidence type="ECO:0000256" key="3">
    <source>
        <dbReference type="ARBA" id="ARBA00022692"/>
    </source>
</evidence>
<evidence type="ECO:0000256" key="5">
    <source>
        <dbReference type="ARBA" id="ARBA00023136"/>
    </source>
</evidence>
<evidence type="ECO:0000256" key="1">
    <source>
        <dbReference type="ARBA" id="ARBA00004370"/>
    </source>
</evidence>
<evidence type="ECO:0000313" key="9">
    <source>
        <dbReference type="Proteomes" id="UP001152755"/>
    </source>
</evidence>
<evidence type="ECO:0000256" key="7">
    <source>
        <dbReference type="SAM" id="MobiDB-lite"/>
    </source>
</evidence>
<dbReference type="EMBL" id="JANRHA010000001">
    <property type="protein sequence ID" value="MDG3013349.1"/>
    <property type="molecule type" value="Genomic_DNA"/>
</dbReference>
<dbReference type="CDD" id="cd06662">
    <property type="entry name" value="SURF1"/>
    <property type="match status" value="1"/>
</dbReference>
<dbReference type="InterPro" id="IPR002994">
    <property type="entry name" value="Surf1/Shy1"/>
</dbReference>
<reference evidence="8" key="1">
    <citation type="submission" date="2022-08" db="EMBL/GenBank/DDBJ databases">
        <title>Genome analysis of Corynebacteriales strain.</title>
        <authorList>
            <person name="Lee S.D."/>
        </authorList>
    </citation>
    <scope>NUCLEOTIDE SEQUENCE</scope>
    <source>
        <strain evidence="8">D3-21</strain>
    </source>
</reference>
<dbReference type="AlphaFoldDB" id="A0A9X4LY20"/>
<evidence type="ECO:0000256" key="2">
    <source>
        <dbReference type="ARBA" id="ARBA00007165"/>
    </source>
</evidence>
<dbReference type="InterPro" id="IPR045214">
    <property type="entry name" value="Surf1/Surf4"/>
</dbReference>
<comment type="subcellular location">
    <subcellularLocation>
        <location evidence="6">Cell membrane</location>
        <topology evidence="6">Multi-pass membrane protein</topology>
    </subcellularLocation>
    <subcellularLocation>
        <location evidence="1">Membrane</location>
    </subcellularLocation>
</comment>
<feature type="region of interest" description="Disordered" evidence="7">
    <location>
        <begin position="247"/>
        <end position="336"/>
    </location>
</feature>
<name>A0A9X4LY20_9ACTN</name>
<feature type="compositionally biased region" description="Low complexity" evidence="7">
    <location>
        <begin position="284"/>
        <end position="300"/>
    </location>
</feature>
<dbReference type="RefSeq" id="WP_277834331.1">
    <property type="nucleotide sequence ID" value="NZ_JAAIVF010000006.1"/>
</dbReference>
<gene>
    <name evidence="8" type="ORF">NVS88_02125</name>
</gene>
<accession>A0A9X4LY20</accession>
<proteinExistence type="inferred from homology"/>
<protein>
    <recommendedName>
        <fullName evidence="6">SURF1-like protein</fullName>
    </recommendedName>
</protein>
<dbReference type="Pfam" id="PF02104">
    <property type="entry name" value="SURF1"/>
    <property type="match status" value="1"/>
</dbReference>
<dbReference type="GO" id="GO:0005886">
    <property type="term" value="C:plasma membrane"/>
    <property type="evidence" value="ECO:0007669"/>
    <property type="project" value="UniProtKB-SubCell"/>
</dbReference>
<sequence length="336" mass="36025">MRRLSFLFRPGWLALGAVVAVFAVMCFTVLAPWQLGKNTTTSHRNTLITDSVKSTPVPLAQVLNGKTVAPSGDEWRRVTVGGHYLPDKQVLERLRVIDDNPAYLVLAPFALDGGEGTILVNRGYVRPVQGTQPPAVAAPPAGHVTLQARIRAAEPVDPGRSPVTEAGWQQVYSIDPTQVGQITGLPLLGDYLQLEADQPGGLGVIALPQLDSGPYLSYGLQWLAFGIMAPLGLAYFVRAELRERKRRRQQQQEIDALTAGDAVPADPPSDGPAAGEKTAPVEDPAPAENIATPAAAATPADDLDHVLRGRRRRSHADAPALTATQAKLADRYGDRR</sequence>
<feature type="transmembrane region" description="Helical" evidence="6">
    <location>
        <begin position="215"/>
        <end position="237"/>
    </location>
</feature>
<evidence type="ECO:0000256" key="6">
    <source>
        <dbReference type="RuleBase" id="RU363076"/>
    </source>
</evidence>
<evidence type="ECO:0000256" key="4">
    <source>
        <dbReference type="ARBA" id="ARBA00022989"/>
    </source>
</evidence>
<comment type="similarity">
    <text evidence="2 6">Belongs to the SURF1 family.</text>
</comment>
<comment type="caution">
    <text evidence="8">The sequence shown here is derived from an EMBL/GenBank/DDBJ whole genome shotgun (WGS) entry which is preliminary data.</text>
</comment>
<dbReference type="PANTHER" id="PTHR23427">
    <property type="entry name" value="SURFEIT LOCUS PROTEIN"/>
    <property type="match status" value="1"/>
</dbReference>
<keyword evidence="9" id="KW-1185">Reference proteome</keyword>
<dbReference type="PANTHER" id="PTHR23427:SF2">
    <property type="entry name" value="SURFEIT LOCUS PROTEIN 1"/>
    <property type="match status" value="1"/>
</dbReference>
<evidence type="ECO:0000313" key="8">
    <source>
        <dbReference type="EMBL" id="MDG3013349.1"/>
    </source>
</evidence>